<dbReference type="PROSITE" id="PS50878">
    <property type="entry name" value="RT_POL"/>
    <property type="match status" value="1"/>
</dbReference>
<protein>
    <recommendedName>
        <fullName evidence="1">Reverse transcriptase domain-containing protein</fullName>
    </recommendedName>
</protein>
<comment type="caution">
    <text evidence="2">The sequence shown here is derived from an EMBL/GenBank/DDBJ whole genome shotgun (WGS) entry which is preliminary data.</text>
</comment>
<dbReference type="AlphaFoldDB" id="A0AAV6TFW4"/>
<evidence type="ECO:0000313" key="2">
    <source>
        <dbReference type="EMBL" id="KAG8170694.1"/>
    </source>
</evidence>
<proteinExistence type="predicted"/>
<dbReference type="Pfam" id="PF00078">
    <property type="entry name" value="RVT_1"/>
    <property type="match status" value="1"/>
</dbReference>
<keyword evidence="3" id="KW-1185">Reference proteome</keyword>
<evidence type="ECO:0000259" key="1">
    <source>
        <dbReference type="PROSITE" id="PS50878"/>
    </source>
</evidence>
<dbReference type="EMBL" id="JAFNEN010005028">
    <property type="protein sequence ID" value="KAG8170694.1"/>
    <property type="molecule type" value="Genomic_DNA"/>
</dbReference>
<sequence length="186" mass="20201">MVQYHFEISDLGPIEESAPRGAIFDPITKGELENSVNIQCLDKAPGPDGMGPRKIGVSLGNETRNYCITKGCPQGSSLGPSLWNVIANNILNEFENSDADVLAYADDFCMIFSAGSRRALENIEAVAILKTLEIFSNTNYKSINIYSDSMSSVVASAALYPKSPIIMKIKTLCTELADKTINLGWV</sequence>
<gene>
    <name evidence="2" type="ORF">JTE90_016888</name>
</gene>
<name>A0AAV6TFW4_9ARAC</name>
<dbReference type="Proteomes" id="UP000827092">
    <property type="component" value="Unassembled WGS sequence"/>
</dbReference>
<accession>A0AAV6TFW4</accession>
<reference evidence="2 3" key="1">
    <citation type="journal article" date="2022" name="Nat. Ecol. Evol.">
        <title>A masculinizing supergene underlies an exaggerated male reproductive morph in a spider.</title>
        <authorList>
            <person name="Hendrickx F."/>
            <person name="De Corte Z."/>
            <person name="Sonet G."/>
            <person name="Van Belleghem S.M."/>
            <person name="Kostlbacher S."/>
            <person name="Vangestel C."/>
        </authorList>
    </citation>
    <scope>NUCLEOTIDE SEQUENCE [LARGE SCALE GENOMIC DNA]</scope>
    <source>
        <strain evidence="2">W744_W776</strain>
    </source>
</reference>
<evidence type="ECO:0000313" key="3">
    <source>
        <dbReference type="Proteomes" id="UP000827092"/>
    </source>
</evidence>
<dbReference type="InterPro" id="IPR000477">
    <property type="entry name" value="RT_dom"/>
</dbReference>
<feature type="domain" description="Reverse transcriptase" evidence="1">
    <location>
        <begin position="1"/>
        <end position="186"/>
    </location>
</feature>
<organism evidence="2 3">
    <name type="scientific">Oedothorax gibbosus</name>
    <dbReference type="NCBI Taxonomy" id="931172"/>
    <lineage>
        <taxon>Eukaryota</taxon>
        <taxon>Metazoa</taxon>
        <taxon>Ecdysozoa</taxon>
        <taxon>Arthropoda</taxon>
        <taxon>Chelicerata</taxon>
        <taxon>Arachnida</taxon>
        <taxon>Araneae</taxon>
        <taxon>Araneomorphae</taxon>
        <taxon>Entelegynae</taxon>
        <taxon>Araneoidea</taxon>
        <taxon>Linyphiidae</taxon>
        <taxon>Erigoninae</taxon>
        <taxon>Oedothorax</taxon>
    </lineage>
</organism>